<keyword evidence="2" id="KW-1185">Reference proteome</keyword>
<evidence type="ECO:0008006" key="3">
    <source>
        <dbReference type="Google" id="ProtNLM"/>
    </source>
</evidence>
<evidence type="ECO:0000313" key="1">
    <source>
        <dbReference type="EMBL" id="GAA1492227.1"/>
    </source>
</evidence>
<accession>A0ABN1Z9J5</accession>
<evidence type="ECO:0000313" key="2">
    <source>
        <dbReference type="Proteomes" id="UP001501742"/>
    </source>
</evidence>
<dbReference type="RefSeq" id="WP_239539860.1">
    <property type="nucleotide sequence ID" value="NZ_BAAAJX010000002.1"/>
</dbReference>
<protein>
    <recommendedName>
        <fullName evidence="3">Methyltransferase</fullName>
    </recommendedName>
</protein>
<dbReference type="Proteomes" id="UP001501742">
    <property type="component" value="Unassembled WGS sequence"/>
</dbReference>
<dbReference type="EMBL" id="BAAAJX010000002">
    <property type="protein sequence ID" value="GAA1492227.1"/>
    <property type="molecule type" value="Genomic_DNA"/>
</dbReference>
<proteinExistence type="predicted"/>
<reference evidence="1 2" key="1">
    <citation type="journal article" date="2019" name="Int. J. Syst. Evol. Microbiol.">
        <title>The Global Catalogue of Microorganisms (GCM) 10K type strain sequencing project: providing services to taxonomists for standard genome sequencing and annotation.</title>
        <authorList>
            <consortium name="The Broad Institute Genomics Platform"/>
            <consortium name="The Broad Institute Genome Sequencing Center for Infectious Disease"/>
            <person name="Wu L."/>
            <person name="Ma J."/>
        </authorList>
    </citation>
    <scope>NUCLEOTIDE SEQUENCE [LARGE SCALE GENOMIC DNA]</scope>
    <source>
        <strain evidence="1 2">JCM 12140</strain>
    </source>
</reference>
<name>A0ABN1Z9J5_9MICO</name>
<sequence>MTNDTMTNDTLQNADTTTGTWVAVGPAGVVGTIHHDADGFRVELYGRRGPGGTYPSLQSAKGAVHKAMGPLADRPEFHAH</sequence>
<gene>
    <name evidence="1" type="ORF">GCM10009627_05730</name>
</gene>
<organism evidence="1 2">
    <name type="scientific">Curtobacterium herbarum</name>
    <dbReference type="NCBI Taxonomy" id="150122"/>
    <lineage>
        <taxon>Bacteria</taxon>
        <taxon>Bacillati</taxon>
        <taxon>Actinomycetota</taxon>
        <taxon>Actinomycetes</taxon>
        <taxon>Micrococcales</taxon>
        <taxon>Microbacteriaceae</taxon>
        <taxon>Curtobacterium</taxon>
    </lineage>
</organism>
<comment type="caution">
    <text evidence="1">The sequence shown here is derived from an EMBL/GenBank/DDBJ whole genome shotgun (WGS) entry which is preliminary data.</text>
</comment>